<evidence type="ECO:0000313" key="2">
    <source>
        <dbReference type="RefSeq" id="XP_008486484.1"/>
    </source>
</evidence>
<dbReference type="PaxDb" id="121845-A0A1S3DR31"/>
<keyword evidence="2" id="KW-0347">Helicase</keyword>
<keyword evidence="2" id="KW-0378">Hydrolase</keyword>
<proteinExistence type="predicted"/>
<name>A0A1S3DR31_DIACI</name>
<gene>
    <name evidence="2" type="primary">LOC103523197</name>
</gene>
<dbReference type="GeneID" id="103523197"/>
<feature type="non-terminal residue" evidence="2">
    <location>
        <position position="64"/>
    </location>
</feature>
<keyword evidence="2" id="KW-0547">Nucleotide-binding</keyword>
<evidence type="ECO:0000313" key="1">
    <source>
        <dbReference type="Proteomes" id="UP000079169"/>
    </source>
</evidence>
<organism evidence="1 2">
    <name type="scientific">Diaphorina citri</name>
    <name type="common">Asian citrus psyllid</name>
    <dbReference type="NCBI Taxonomy" id="121845"/>
    <lineage>
        <taxon>Eukaryota</taxon>
        <taxon>Metazoa</taxon>
        <taxon>Ecdysozoa</taxon>
        <taxon>Arthropoda</taxon>
        <taxon>Hexapoda</taxon>
        <taxon>Insecta</taxon>
        <taxon>Pterygota</taxon>
        <taxon>Neoptera</taxon>
        <taxon>Paraneoptera</taxon>
        <taxon>Hemiptera</taxon>
        <taxon>Sternorrhyncha</taxon>
        <taxon>Psylloidea</taxon>
        <taxon>Psyllidae</taxon>
        <taxon>Diaphorininae</taxon>
        <taxon>Diaphorina</taxon>
    </lineage>
</organism>
<dbReference type="AlphaFoldDB" id="A0A1S3DR31"/>
<keyword evidence="1" id="KW-1185">Reference proteome</keyword>
<sequence length="64" mass="7282">MLRDPNIINTGFDRPNLYLAASVKQDDIMADLRKLTNFENQFEGSTIIYCPTKVICEKVCDVLS</sequence>
<protein>
    <submittedName>
        <fullName evidence="2">Werner syndrome ATP-dependent helicase homolog</fullName>
    </submittedName>
</protein>
<reference evidence="2" key="1">
    <citation type="submission" date="2025-08" db="UniProtKB">
        <authorList>
            <consortium name="RefSeq"/>
        </authorList>
    </citation>
    <scope>IDENTIFICATION</scope>
</reference>
<keyword evidence="2" id="KW-0067">ATP-binding</keyword>
<dbReference type="KEGG" id="dci:103523197"/>
<dbReference type="RefSeq" id="XP_008486484.1">
    <property type="nucleotide sequence ID" value="XM_008488262.2"/>
</dbReference>
<accession>A0A1S3DR31</accession>
<dbReference type="STRING" id="121845.A0A1S3DR31"/>
<dbReference type="GO" id="GO:0004386">
    <property type="term" value="F:helicase activity"/>
    <property type="evidence" value="ECO:0007669"/>
    <property type="project" value="UniProtKB-KW"/>
</dbReference>
<dbReference type="Proteomes" id="UP000079169">
    <property type="component" value="Unplaced"/>
</dbReference>